<organism evidence="13 14">
    <name type="scientific">Bosea vaviloviae</name>
    <dbReference type="NCBI Taxonomy" id="1526658"/>
    <lineage>
        <taxon>Bacteria</taxon>
        <taxon>Pseudomonadati</taxon>
        <taxon>Pseudomonadota</taxon>
        <taxon>Alphaproteobacteria</taxon>
        <taxon>Hyphomicrobiales</taxon>
        <taxon>Boseaceae</taxon>
        <taxon>Bosea</taxon>
    </lineage>
</organism>
<evidence type="ECO:0000256" key="3">
    <source>
        <dbReference type="ARBA" id="ARBA00022448"/>
    </source>
</evidence>
<evidence type="ECO:0000256" key="5">
    <source>
        <dbReference type="ARBA" id="ARBA00022982"/>
    </source>
</evidence>
<dbReference type="PATRIC" id="fig|1526658.3.peg.4164"/>
<evidence type="ECO:0000256" key="12">
    <source>
        <dbReference type="SAM" id="Phobius"/>
    </source>
</evidence>
<evidence type="ECO:0000256" key="8">
    <source>
        <dbReference type="ARBA" id="ARBA00023136"/>
    </source>
</evidence>
<keyword evidence="5" id="KW-0249">Electron transport</keyword>
<keyword evidence="3" id="KW-0813">Transport</keyword>
<evidence type="ECO:0000256" key="4">
    <source>
        <dbReference type="ARBA" id="ARBA00022692"/>
    </source>
</evidence>
<dbReference type="OrthoDB" id="158402at2"/>
<keyword evidence="4 12" id="KW-0812">Transmembrane</keyword>
<dbReference type="AlphaFoldDB" id="A0A0N1F2H1"/>
<evidence type="ECO:0000256" key="9">
    <source>
        <dbReference type="ARBA" id="ARBA00023157"/>
    </source>
</evidence>
<name>A0A0N1F2H1_9HYPH</name>
<dbReference type="GO" id="GO:0006457">
    <property type="term" value="P:protein folding"/>
    <property type="evidence" value="ECO:0007669"/>
    <property type="project" value="InterPro"/>
</dbReference>
<evidence type="ECO:0000256" key="7">
    <source>
        <dbReference type="ARBA" id="ARBA00023002"/>
    </source>
</evidence>
<gene>
    <name evidence="13" type="ORF">AE618_23310</name>
</gene>
<keyword evidence="9" id="KW-1015">Disulfide bond</keyword>
<dbReference type="InterPro" id="IPR003752">
    <property type="entry name" value="DiS_bond_form_DsbB/BdbC"/>
</dbReference>
<dbReference type="PANTHER" id="PTHR43469:SF1">
    <property type="entry name" value="SPBETA PROPHAGE-DERIVED DISULFIDE BOND FORMATION PROTEIN B"/>
    <property type="match status" value="1"/>
</dbReference>
<keyword evidence="7" id="KW-0560">Oxidoreductase</keyword>
<keyword evidence="8 12" id="KW-0472">Membrane</keyword>
<reference evidence="13 14" key="1">
    <citation type="submission" date="2015-07" db="EMBL/GenBank/DDBJ databases">
        <title>Whole genome sequencing of Bosea vaviloviae isolated from cave pool.</title>
        <authorList>
            <person name="Tan N.E.H."/>
            <person name="Lee Y.P."/>
            <person name="Gan H.M."/>
            <person name="Barton H."/>
            <person name="Savka M.A."/>
        </authorList>
    </citation>
    <scope>NUCLEOTIDE SEQUENCE [LARGE SCALE GENOMIC DNA]</scope>
    <source>
        <strain evidence="13 14">SD260</strain>
    </source>
</reference>
<comment type="similarity">
    <text evidence="2">Belongs to the DsbB family. BdbC subfamily.</text>
</comment>
<evidence type="ECO:0000256" key="11">
    <source>
        <dbReference type="ARBA" id="ARBA00023284"/>
    </source>
</evidence>
<evidence type="ECO:0000313" key="13">
    <source>
        <dbReference type="EMBL" id="KPH76436.1"/>
    </source>
</evidence>
<dbReference type="SUPFAM" id="SSF158442">
    <property type="entry name" value="DsbB-like"/>
    <property type="match status" value="1"/>
</dbReference>
<dbReference type="Pfam" id="PF02600">
    <property type="entry name" value="DsbB"/>
    <property type="match status" value="1"/>
</dbReference>
<protein>
    <submittedName>
        <fullName evidence="13">Disulfide bond formation protein</fullName>
    </submittedName>
</protein>
<dbReference type="RefSeq" id="WP_054211456.1">
    <property type="nucleotide sequence ID" value="NZ_LGSZ01000068.1"/>
</dbReference>
<dbReference type="Proteomes" id="UP000037822">
    <property type="component" value="Unassembled WGS sequence"/>
</dbReference>
<evidence type="ECO:0000256" key="1">
    <source>
        <dbReference type="ARBA" id="ARBA00004141"/>
    </source>
</evidence>
<keyword evidence="11" id="KW-0676">Redox-active center</keyword>
<dbReference type="InterPro" id="IPR023380">
    <property type="entry name" value="DsbB-like_sf"/>
</dbReference>
<evidence type="ECO:0000313" key="14">
    <source>
        <dbReference type="Proteomes" id="UP000037822"/>
    </source>
</evidence>
<keyword evidence="6 12" id="KW-1133">Transmembrane helix</keyword>
<evidence type="ECO:0000256" key="10">
    <source>
        <dbReference type="ARBA" id="ARBA00023186"/>
    </source>
</evidence>
<feature type="transmembrane region" description="Helical" evidence="12">
    <location>
        <begin position="117"/>
        <end position="139"/>
    </location>
</feature>
<comment type="subcellular location">
    <subcellularLocation>
        <location evidence="1">Membrane</location>
        <topology evidence="1">Multi-pass membrane protein</topology>
    </subcellularLocation>
</comment>
<evidence type="ECO:0000256" key="2">
    <source>
        <dbReference type="ARBA" id="ARBA00007602"/>
    </source>
</evidence>
<dbReference type="GO" id="GO:0015035">
    <property type="term" value="F:protein-disulfide reductase activity"/>
    <property type="evidence" value="ECO:0007669"/>
    <property type="project" value="InterPro"/>
</dbReference>
<feature type="transmembrane region" description="Helical" evidence="12">
    <location>
        <begin position="14"/>
        <end position="35"/>
    </location>
</feature>
<dbReference type="Gene3D" id="1.20.1550.10">
    <property type="entry name" value="DsbB-like"/>
    <property type="match status" value="1"/>
</dbReference>
<dbReference type="GO" id="GO:0016020">
    <property type="term" value="C:membrane"/>
    <property type="evidence" value="ECO:0007669"/>
    <property type="project" value="UniProtKB-SubCell"/>
</dbReference>
<keyword evidence="14" id="KW-1185">Reference proteome</keyword>
<dbReference type="PIRSF" id="PIRSF036659">
    <property type="entry name" value="BdbC"/>
    <property type="match status" value="1"/>
</dbReference>
<proteinExistence type="inferred from homology"/>
<sequence length="151" mass="15672">MTNDATAASGHDRWLYLFVAWIIAVAASLAALFIGEVVGQAPCSLCWHQRAFMFPLAVLLAVASFRGDTGIWCYGLPLAAIGMAIAAFHSLLYAGLIPEGIQPCSQGPSCASADMTILGMLPLPYLSLAAFAAIAIALIGSRTKAASLTAV</sequence>
<keyword evidence="10" id="KW-0143">Chaperone</keyword>
<evidence type="ECO:0000256" key="6">
    <source>
        <dbReference type="ARBA" id="ARBA00022989"/>
    </source>
</evidence>
<feature type="transmembrane region" description="Helical" evidence="12">
    <location>
        <begin position="72"/>
        <end position="97"/>
    </location>
</feature>
<comment type="caution">
    <text evidence="13">The sequence shown here is derived from an EMBL/GenBank/DDBJ whole genome shotgun (WGS) entry which is preliminary data.</text>
</comment>
<dbReference type="InterPro" id="IPR012187">
    <property type="entry name" value="Disulphide_bond_form_BdbC"/>
</dbReference>
<accession>A0A0N1F2H1</accession>
<dbReference type="EMBL" id="LGSZ01000068">
    <property type="protein sequence ID" value="KPH76436.1"/>
    <property type="molecule type" value="Genomic_DNA"/>
</dbReference>
<dbReference type="PANTHER" id="PTHR43469">
    <property type="entry name" value="DISULFIDE FORMATION PROTEIN-RELATED"/>
    <property type="match status" value="1"/>
</dbReference>
<feature type="transmembrane region" description="Helical" evidence="12">
    <location>
        <begin position="47"/>
        <end position="65"/>
    </location>
</feature>